<keyword evidence="4 8" id="KW-1133">Transmembrane helix</keyword>
<dbReference type="PANTHER" id="PTHR11003">
    <property type="entry name" value="POTASSIUM CHANNEL, SUBFAMILY K"/>
    <property type="match status" value="1"/>
</dbReference>
<name>A0A1Y5RIC7_9RHOB</name>
<gene>
    <name evidence="10" type="primary">kch</name>
    <name evidence="10" type="ORF">PSA7680_00615</name>
</gene>
<dbReference type="InterPro" id="IPR013099">
    <property type="entry name" value="K_chnl_dom"/>
</dbReference>
<evidence type="ECO:0000256" key="7">
    <source>
        <dbReference type="ARBA" id="ARBA00023303"/>
    </source>
</evidence>
<evidence type="ECO:0000313" key="10">
    <source>
        <dbReference type="EMBL" id="SLN18302.1"/>
    </source>
</evidence>
<keyword evidence="11" id="KW-1185">Reference proteome</keyword>
<feature type="domain" description="Potassium channel" evidence="9">
    <location>
        <begin position="11"/>
        <end position="83"/>
    </location>
</feature>
<evidence type="ECO:0000256" key="6">
    <source>
        <dbReference type="ARBA" id="ARBA00023136"/>
    </source>
</evidence>
<sequence length="121" mass="13613">MSLFAKTFFTALLAMICASTVFFRFVEGWSWLDAYFFTIVTMSTVGYGDLVPQTPQGRIATTFLIIFGIGAFALGVQNLTRRVNHRLNIPSPEERLAQKLSKVGEEVEETLERARRRSDGS</sequence>
<protein>
    <submittedName>
        <fullName evidence="10">Voltage-gated potassium channel Kch</fullName>
    </submittedName>
</protein>
<keyword evidence="2" id="KW-0813">Transport</keyword>
<evidence type="ECO:0000256" key="2">
    <source>
        <dbReference type="ARBA" id="ARBA00022448"/>
    </source>
</evidence>
<evidence type="ECO:0000256" key="3">
    <source>
        <dbReference type="ARBA" id="ARBA00022692"/>
    </source>
</evidence>
<proteinExistence type="predicted"/>
<accession>A0A1Y5RIC7</accession>
<dbReference type="SUPFAM" id="SSF81324">
    <property type="entry name" value="Voltage-gated potassium channels"/>
    <property type="match status" value="1"/>
</dbReference>
<dbReference type="RefSeq" id="WP_085867189.1">
    <property type="nucleotide sequence ID" value="NZ_FWFQ01000003.1"/>
</dbReference>
<feature type="transmembrane region" description="Helical" evidence="8">
    <location>
        <begin position="59"/>
        <end position="76"/>
    </location>
</feature>
<evidence type="ECO:0000256" key="1">
    <source>
        <dbReference type="ARBA" id="ARBA00004141"/>
    </source>
</evidence>
<dbReference type="Pfam" id="PF07885">
    <property type="entry name" value="Ion_trans_2"/>
    <property type="match status" value="1"/>
</dbReference>
<dbReference type="Gene3D" id="1.10.287.70">
    <property type="match status" value="1"/>
</dbReference>
<dbReference type="InterPro" id="IPR003280">
    <property type="entry name" value="2pore_dom_K_chnl"/>
</dbReference>
<dbReference type="GO" id="GO:0030322">
    <property type="term" value="P:stabilization of membrane potential"/>
    <property type="evidence" value="ECO:0007669"/>
    <property type="project" value="TreeGrafter"/>
</dbReference>
<organism evidence="10 11">
    <name type="scientific">Pseudoruegeria aquimaris</name>
    <dbReference type="NCBI Taxonomy" id="393663"/>
    <lineage>
        <taxon>Bacteria</taxon>
        <taxon>Pseudomonadati</taxon>
        <taxon>Pseudomonadota</taxon>
        <taxon>Alphaproteobacteria</taxon>
        <taxon>Rhodobacterales</taxon>
        <taxon>Roseobacteraceae</taxon>
        <taxon>Pseudoruegeria</taxon>
    </lineage>
</organism>
<dbReference type="PANTHER" id="PTHR11003:SF291">
    <property type="entry name" value="IP11374P"/>
    <property type="match status" value="1"/>
</dbReference>
<evidence type="ECO:0000256" key="4">
    <source>
        <dbReference type="ARBA" id="ARBA00022989"/>
    </source>
</evidence>
<dbReference type="EMBL" id="FWFQ01000003">
    <property type="protein sequence ID" value="SLN18302.1"/>
    <property type="molecule type" value="Genomic_DNA"/>
</dbReference>
<dbReference type="GO" id="GO:0022841">
    <property type="term" value="F:potassium ion leak channel activity"/>
    <property type="evidence" value="ECO:0007669"/>
    <property type="project" value="TreeGrafter"/>
</dbReference>
<keyword evidence="7 10" id="KW-0407">Ion channel</keyword>
<dbReference type="GO" id="GO:0015271">
    <property type="term" value="F:outward rectifier potassium channel activity"/>
    <property type="evidence" value="ECO:0007669"/>
    <property type="project" value="TreeGrafter"/>
</dbReference>
<dbReference type="OrthoDB" id="9799090at2"/>
<dbReference type="GO" id="GO:0005886">
    <property type="term" value="C:plasma membrane"/>
    <property type="evidence" value="ECO:0007669"/>
    <property type="project" value="TreeGrafter"/>
</dbReference>
<evidence type="ECO:0000256" key="5">
    <source>
        <dbReference type="ARBA" id="ARBA00023065"/>
    </source>
</evidence>
<dbReference type="Proteomes" id="UP000193409">
    <property type="component" value="Unassembled WGS sequence"/>
</dbReference>
<keyword evidence="3 8" id="KW-0812">Transmembrane</keyword>
<keyword evidence="5" id="KW-0406">Ion transport</keyword>
<comment type="subcellular location">
    <subcellularLocation>
        <location evidence="1">Membrane</location>
        <topology evidence="1">Multi-pass membrane protein</topology>
    </subcellularLocation>
</comment>
<evidence type="ECO:0000313" key="11">
    <source>
        <dbReference type="Proteomes" id="UP000193409"/>
    </source>
</evidence>
<evidence type="ECO:0000256" key="8">
    <source>
        <dbReference type="SAM" id="Phobius"/>
    </source>
</evidence>
<dbReference type="AlphaFoldDB" id="A0A1Y5RIC7"/>
<keyword evidence="6 8" id="KW-0472">Membrane</keyword>
<evidence type="ECO:0000259" key="9">
    <source>
        <dbReference type="Pfam" id="PF07885"/>
    </source>
</evidence>
<reference evidence="10 11" key="1">
    <citation type="submission" date="2017-03" db="EMBL/GenBank/DDBJ databases">
        <authorList>
            <person name="Afonso C.L."/>
            <person name="Miller P.J."/>
            <person name="Scott M.A."/>
            <person name="Spackman E."/>
            <person name="Goraichik I."/>
            <person name="Dimitrov K.M."/>
            <person name="Suarez D.L."/>
            <person name="Swayne D.E."/>
        </authorList>
    </citation>
    <scope>NUCLEOTIDE SEQUENCE [LARGE SCALE GENOMIC DNA]</scope>
    <source>
        <strain evidence="10 11">CECT 7680</strain>
    </source>
</reference>